<dbReference type="PANTHER" id="PTHR34775">
    <property type="entry name" value="TRANSMEMBRANE PROTEIN"/>
    <property type="match status" value="1"/>
</dbReference>
<feature type="transmembrane region" description="Helical" evidence="2">
    <location>
        <begin position="786"/>
        <end position="806"/>
    </location>
</feature>
<feature type="region of interest" description="Disordered" evidence="1">
    <location>
        <begin position="831"/>
        <end position="952"/>
    </location>
</feature>
<feature type="compositionally biased region" description="Basic and acidic residues" evidence="1">
    <location>
        <begin position="921"/>
        <end position="932"/>
    </location>
</feature>
<evidence type="ECO:0000313" key="4">
    <source>
        <dbReference type="Proteomes" id="UP001372338"/>
    </source>
</evidence>
<sequence>MLRDGLGITELVKCTHCRVFVMLKCEFFICVTENTMVYFFQPSRYASNITLSLSLSLSENQQSFFQFNSISKKMASFTKSSSSSSSLGRSSNPNSRSSELSDPMRRSFNGSPFSKPSVIPNSSRTFVPTTPANTPTDSHRRNSVGGGREVSFFRDLEDKENGKDQILKSSKARSPAAVSSKSAKNFMAPTISAASKVIMSPKKKILAERNEPVPTSAPSIMEAKSPSIRKVTFAEPLHSSDLKSENGPEPKKFVASFVGFPNEEMHVAAASLSSEELSSEIFDMNDPFNSKNDTESSFGTVAYEPDCVILDPSFKLSPTPTPPLPVSSTFSPLAPLDADPLMPPYDPKTNYLSPRPQFLHYKPKPRMERELGESLMSGSFSDTEVTEDTQSDEGSQKSEEFSSDEVIEEEAGISEPIPAKTSLAEEIVEAREVPKPRSFMKLITIIALLLLFSTVAVVSVSVTNSSVMDHAVFQDFYKVYELSDLPEVAKANLDRFSEFAKAKFDVSARNFHTWYTKSLSSISELISSVRGVHNMGHVQYYNLTVLQELNVVDKEPIFGLGKKIIIEIETPEVYPQVLNNEESDIALESEDYESEFVQQDVGVTSAVTSVPEPAETLEEGGLPTTMIESDQPLQVAEVSEPIHLSEVVVPDDQPKLDEKAADNHSEVFNIGNLAANTAQECDAKVIDEYSDGGLDQQSDIAEIYREAYGDNDIELAEAEGVNVDEYSDVGFEDHGLDSDVAETHSEAIDDDNLELAEEEGESTSIDAAIEDNNGQRIETVDHSPQMVLYLLLSAGTILIAGAAFKWSRKGISRRTRVASTVEPPVYDAKAFHASLPTPKEDHTSLDKPSLRNGPTEIDLHEESCPSEMSSIKKNASYRQKVAKESNEVNSLENKPKKRRESLASSSDYSITPSYGSFTTYDRIKIKNGHGEEETITPVRRSSRVRSKATSPL</sequence>
<keyword evidence="2" id="KW-1133">Transmembrane helix</keyword>
<dbReference type="Proteomes" id="UP001372338">
    <property type="component" value="Unassembled WGS sequence"/>
</dbReference>
<evidence type="ECO:0000313" key="3">
    <source>
        <dbReference type="EMBL" id="KAK7245861.1"/>
    </source>
</evidence>
<feature type="compositionally biased region" description="Low complexity" evidence="1">
    <location>
        <begin position="80"/>
        <end position="101"/>
    </location>
</feature>
<feature type="compositionally biased region" description="Basic and acidic residues" evidence="1">
    <location>
        <begin position="151"/>
        <end position="166"/>
    </location>
</feature>
<feature type="compositionally biased region" description="Polar residues" evidence="1">
    <location>
        <begin position="902"/>
        <end position="919"/>
    </location>
</feature>
<dbReference type="EMBL" id="JAYWIO010000008">
    <property type="protein sequence ID" value="KAK7245861.1"/>
    <property type="molecule type" value="Genomic_DNA"/>
</dbReference>
<feature type="region of interest" description="Disordered" evidence="1">
    <location>
        <begin position="377"/>
        <end position="415"/>
    </location>
</feature>
<evidence type="ECO:0000256" key="1">
    <source>
        <dbReference type="SAM" id="MobiDB-lite"/>
    </source>
</evidence>
<feature type="compositionally biased region" description="Polar residues" evidence="1">
    <location>
        <begin position="108"/>
        <end position="136"/>
    </location>
</feature>
<keyword evidence="2" id="KW-0812">Transmembrane</keyword>
<name>A0AAN9E551_CROPI</name>
<feature type="compositionally biased region" description="Polar residues" evidence="1">
    <location>
        <begin position="866"/>
        <end position="877"/>
    </location>
</feature>
<dbReference type="AlphaFoldDB" id="A0AAN9E551"/>
<proteinExistence type="predicted"/>
<organism evidence="3 4">
    <name type="scientific">Crotalaria pallida</name>
    <name type="common">Smooth rattlebox</name>
    <name type="synonym">Crotalaria striata</name>
    <dbReference type="NCBI Taxonomy" id="3830"/>
    <lineage>
        <taxon>Eukaryota</taxon>
        <taxon>Viridiplantae</taxon>
        <taxon>Streptophyta</taxon>
        <taxon>Embryophyta</taxon>
        <taxon>Tracheophyta</taxon>
        <taxon>Spermatophyta</taxon>
        <taxon>Magnoliopsida</taxon>
        <taxon>eudicotyledons</taxon>
        <taxon>Gunneridae</taxon>
        <taxon>Pentapetalae</taxon>
        <taxon>rosids</taxon>
        <taxon>fabids</taxon>
        <taxon>Fabales</taxon>
        <taxon>Fabaceae</taxon>
        <taxon>Papilionoideae</taxon>
        <taxon>50 kb inversion clade</taxon>
        <taxon>genistoids sensu lato</taxon>
        <taxon>core genistoids</taxon>
        <taxon>Crotalarieae</taxon>
        <taxon>Crotalaria</taxon>
    </lineage>
</organism>
<feature type="compositionally biased region" description="Acidic residues" evidence="1">
    <location>
        <begin position="401"/>
        <end position="412"/>
    </location>
</feature>
<feature type="compositionally biased region" description="Basic and acidic residues" evidence="1">
    <location>
        <begin position="838"/>
        <end position="849"/>
    </location>
</feature>
<gene>
    <name evidence="3" type="ORF">RIF29_40714</name>
</gene>
<accession>A0AAN9E551</accession>
<keyword evidence="2" id="KW-0472">Membrane</keyword>
<evidence type="ECO:0000256" key="2">
    <source>
        <dbReference type="SAM" id="Phobius"/>
    </source>
</evidence>
<feature type="region of interest" description="Disordered" evidence="1">
    <location>
        <begin position="79"/>
        <end position="183"/>
    </location>
</feature>
<dbReference type="PANTHER" id="PTHR34775:SF4">
    <property type="entry name" value="TRANSMEMBRANE PROTEIN"/>
    <property type="match status" value="1"/>
</dbReference>
<keyword evidence="4" id="KW-1185">Reference proteome</keyword>
<reference evidence="3 4" key="1">
    <citation type="submission" date="2024-01" db="EMBL/GenBank/DDBJ databases">
        <title>The genomes of 5 underutilized Papilionoideae crops provide insights into root nodulation and disease resistanc.</title>
        <authorList>
            <person name="Yuan L."/>
        </authorList>
    </citation>
    <scope>NUCLEOTIDE SEQUENCE [LARGE SCALE GENOMIC DNA]</scope>
    <source>
        <strain evidence="3">ZHUSHIDOU_FW_LH</strain>
        <tissue evidence="3">Leaf</tissue>
    </source>
</reference>
<comment type="caution">
    <text evidence="3">The sequence shown here is derived from an EMBL/GenBank/DDBJ whole genome shotgun (WGS) entry which is preliminary data.</text>
</comment>
<protein>
    <submittedName>
        <fullName evidence="3">Uncharacterized protein</fullName>
    </submittedName>
</protein>